<evidence type="ECO:0000313" key="1">
    <source>
        <dbReference type="EMBL" id="TYO88120.1"/>
    </source>
</evidence>
<evidence type="ECO:0000313" key="2">
    <source>
        <dbReference type="Proteomes" id="UP000324513"/>
    </source>
</evidence>
<accession>A0ABY3ND80</accession>
<name>A0ABY3ND80_ELIMR</name>
<dbReference type="Proteomes" id="UP000324513">
    <property type="component" value="Unassembled WGS sequence"/>
</dbReference>
<dbReference type="RefSeq" id="WP_065083275.1">
    <property type="nucleotide sequence ID" value="NZ_FLSS01000015.1"/>
</dbReference>
<keyword evidence="2" id="KW-1185">Reference proteome</keyword>
<protein>
    <recommendedName>
        <fullName evidence="3">XRE family transcriptional regulator</fullName>
    </recommendedName>
</protein>
<evidence type="ECO:0008006" key="3">
    <source>
        <dbReference type="Google" id="ProtNLM"/>
    </source>
</evidence>
<gene>
    <name evidence="1" type="ORF">LX74_03482</name>
</gene>
<comment type="caution">
    <text evidence="1">The sequence shown here is derived from an EMBL/GenBank/DDBJ whole genome shotgun (WGS) entry which is preliminary data.</text>
</comment>
<reference evidence="1 2" key="1">
    <citation type="submission" date="2019-07" db="EMBL/GenBank/DDBJ databases">
        <title>Genomic Encyclopedia of Archaeal and Bacterial Type Strains, Phase II (KMG-II): from individual species to whole genera.</title>
        <authorList>
            <person name="Goeker M."/>
        </authorList>
    </citation>
    <scope>NUCLEOTIDE SEQUENCE [LARGE SCALE GENOMIC DNA]</scope>
    <source>
        <strain evidence="1 2">DSM 14571</strain>
    </source>
</reference>
<dbReference type="EMBL" id="VNHK01000014">
    <property type="protein sequence ID" value="TYO88120.1"/>
    <property type="molecule type" value="Genomic_DNA"/>
</dbReference>
<proteinExistence type="predicted"/>
<organism evidence="1 2">
    <name type="scientific">Elizabethkingia miricola</name>
    <name type="common">Chryseobacterium miricola</name>
    <dbReference type="NCBI Taxonomy" id="172045"/>
    <lineage>
        <taxon>Bacteria</taxon>
        <taxon>Pseudomonadati</taxon>
        <taxon>Bacteroidota</taxon>
        <taxon>Flavobacteriia</taxon>
        <taxon>Flavobacteriales</taxon>
        <taxon>Weeksellaceae</taxon>
        <taxon>Elizabethkingia</taxon>
    </lineage>
</organism>
<sequence length="59" mass="6850">MERLSEKIKQNSKTPYQRIADQYNTTVLYVGQIARGERTPIRGKGLMILNELKQLTQNN</sequence>